<proteinExistence type="predicted"/>
<sequence>MPKRKVEPSQRLAKRRRGGVPAFGAETEDDRVNLASSLSTASAFSTRSVPFTGPIPNLSALCARSFVANLRALHETRDDWEITLKWLKLMPDNLVPKLFAMLRSSCPQILTNAMITSYFLRGPSIVLTSDVPAVNKITILAVAGAGNSLHELHLTGFVKFADSVFATVLPSMPSLRVLVLRGCAKVGSATAEAAAQSCPLLSTVNFNYTAVPPVALVPLLKTCSGLKVLKLAGIPNWTDATFAKLSSAVFQDESFILRNIQTLKLRQSGLSESSINSFLARCPNLTRLDLSFTHVHRPLPVVLAEARIEKLSLTSTAISSVDVVALISSLPHIKSLALGALGGGQGSSVAIGNTSAMTMTDQTLESLTNVLKDFGQLEKISLVGNTKLGATFRRSGALEHFIQCVGRKCKYLNLSGVHHLQSLHLAGLLSQDAEDQPPRLEQLILNNTGVDDDAAPYLAYCSNLVVLELAGTKISSAGLFSVIDTCPKLQKLNLTSCRSVSVTDRRRFFEAWKHNSEET</sequence>
<evidence type="ECO:0000313" key="3">
    <source>
        <dbReference type="Proteomes" id="UP000714275"/>
    </source>
</evidence>
<evidence type="ECO:0000313" key="2">
    <source>
        <dbReference type="EMBL" id="KAG1783753.1"/>
    </source>
</evidence>
<name>A0A9P7D999_9AGAM</name>
<dbReference type="GO" id="GO:0031146">
    <property type="term" value="P:SCF-dependent proteasomal ubiquitin-dependent protein catabolic process"/>
    <property type="evidence" value="ECO:0007669"/>
    <property type="project" value="TreeGrafter"/>
</dbReference>
<dbReference type="EMBL" id="JABBWD010000001">
    <property type="protein sequence ID" value="KAG1783753.1"/>
    <property type="molecule type" value="Genomic_DNA"/>
</dbReference>
<dbReference type="PANTHER" id="PTHR13318">
    <property type="entry name" value="PARTNER OF PAIRED, ISOFORM B-RELATED"/>
    <property type="match status" value="1"/>
</dbReference>
<dbReference type="SUPFAM" id="SSF52047">
    <property type="entry name" value="RNI-like"/>
    <property type="match status" value="1"/>
</dbReference>
<dbReference type="GO" id="GO:0019005">
    <property type="term" value="C:SCF ubiquitin ligase complex"/>
    <property type="evidence" value="ECO:0007669"/>
    <property type="project" value="TreeGrafter"/>
</dbReference>
<feature type="region of interest" description="Disordered" evidence="1">
    <location>
        <begin position="1"/>
        <end position="25"/>
    </location>
</feature>
<keyword evidence="3" id="KW-1185">Reference proteome</keyword>
<comment type="caution">
    <text evidence="2">The sequence shown here is derived from an EMBL/GenBank/DDBJ whole genome shotgun (WGS) entry which is preliminary data.</text>
</comment>
<reference evidence="2" key="1">
    <citation type="journal article" date="2020" name="New Phytol.">
        <title>Comparative genomics reveals dynamic genome evolution in host specialist ectomycorrhizal fungi.</title>
        <authorList>
            <person name="Lofgren L.A."/>
            <person name="Nguyen N.H."/>
            <person name="Vilgalys R."/>
            <person name="Ruytinx J."/>
            <person name="Liao H.L."/>
            <person name="Branco S."/>
            <person name="Kuo A."/>
            <person name="LaButti K."/>
            <person name="Lipzen A."/>
            <person name="Andreopoulos W."/>
            <person name="Pangilinan J."/>
            <person name="Riley R."/>
            <person name="Hundley H."/>
            <person name="Na H."/>
            <person name="Barry K."/>
            <person name="Grigoriev I.V."/>
            <person name="Stajich J.E."/>
            <person name="Kennedy P.G."/>
        </authorList>
    </citation>
    <scope>NUCLEOTIDE SEQUENCE</scope>
    <source>
        <strain evidence="2">DOB743</strain>
    </source>
</reference>
<accession>A0A9P7D999</accession>
<dbReference type="OrthoDB" id="550575at2759"/>
<organism evidence="2 3">
    <name type="scientific">Suillus placidus</name>
    <dbReference type="NCBI Taxonomy" id="48579"/>
    <lineage>
        <taxon>Eukaryota</taxon>
        <taxon>Fungi</taxon>
        <taxon>Dikarya</taxon>
        <taxon>Basidiomycota</taxon>
        <taxon>Agaricomycotina</taxon>
        <taxon>Agaricomycetes</taxon>
        <taxon>Agaricomycetidae</taxon>
        <taxon>Boletales</taxon>
        <taxon>Suillineae</taxon>
        <taxon>Suillaceae</taxon>
        <taxon>Suillus</taxon>
    </lineage>
</organism>
<dbReference type="Proteomes" id="UP000714275">
    <property type="component" value="Unassembled WGS sequence"/>
</dbReference>
<gene>
    <name evidence="2" type="ORF">EV702DRAFT_1175751</name>
</gene>
<dbReference type="Gene3D" id="3.80.10.10">
    <property type="entry name" value="Ribonuclease Inhibitor"/>
    <property type="match status" value="2"/>
</dbReference>
<dbReference type="InterPro" id="IPR032675">
    <property type="entry name" value="LRR_dom_sf"/>
</dbReference>
<evidence type="ECO:0000256" key="1">
    <source>
        <dbReference type="SAM" id="MobiDB-lite"/>
    </source>
</evidence>
<protein>
    <submittedName>
        <fullName evidence="2">RNI-like protein</fullName>
    </submittedName>
</protein>
<dbReference type="AlphaFoldDB" id="A0A9P7D999"/>